<dbReference type="OrthoDB" id="430315at2759"/>
<feature type="disulfide bond" evidence="1">
    <location>
        <begin position="24"/>
        <end position="259"/>
    </location>
</feature>
<dbReference type="Proteomes" id="UP000466442">
    <property type="component" value="Unassembled WGS sequence"/>
</dbReference>
<dbReference type="PIRSF" id="PIRSF002703">
    <property type="entry name" value="Thaumatin"/>
    <property type="match status" value="1"/>
</dbReference>
<evidence type="ECO:0000313" key="3">
    <source>
        <dbReference type="EMBL" id="KAF6209721.1"/>
    </source>
</evidence>
<feature type="disulfide bond" evidence="1">
    <location>
        <begin position="144"/>
        <end position="246"/>
    </location>
</feature>
<gene>
    <name evidence="3" type="ORF">GE061_015470</name>
</gene>
<keyword evidence="1" id="KW-1015">Disulfide bond</keyword>
<dbReference type="PANTHER" id="PTHR31048">
    <property type="entry name" value="OS03G0233200 PROTEIN"/>
    <property type="match status" value="1"/>
</dbReference>
<feature type="disulfide bond" evidence="1">
    <location>
        <begin position="149"/>
        <end position="229"/>
    </location>
</feature>
<proteinExistence type="predicted"/>
<dbReference type="InterPro" id="IPR037176">
    <property type="entry name" value="Osmotin/thaumatin-like_sf"/>
</dbReference>
<dbReference type="SMART" id="SM00205">
    <property type="entry name" value="THN"/>
    <property type="match status" value="1"/>
</dbReference>
<evidence type="ECO:0008006" key="5">
    <source>
        <dbReference type="Google" id="ProtNLM"/>
    </source>
</evidence>
<dbReference type="Gene3D" id="2.60.110.10">
    <property type="entry name" value="Thaumatin"/>
    <property type="match status" value="1"/>
</dbReference>
<evidence type="ECO:0000256" key="2">
    <source>
        <dbReference type="SAM" id="SignalP"/>
    </source>
</evidence>
<feature type="chain" id="PRO_5035823226" description="Thaumatin-like protein" evidence="2">
    <location>
        <begin position="16"/>
        <end position="260"/>
    </location>
</feature>
<dbReference type="InterPro" id="IPR001938">
    <property type="entry name" value="Thaumatin"/>
</dbReference>
<dbReference type="Pfam" id="PF00314">
    <property type="entry name" value="Thaumatin"/>
    <property type="match status" value="1"/>
</dbReference>
<dbReference type="AlphaFoldDB" id="A0A8S9XN52"/>
<name>A0A8S9XN52_APOLU</name>
<feature type="disulfide bond" evidence="1">
    <location>
        <begin position="173"/>
        <end position="188"/>
    </location>
</feature>
<dbReference type="PRINTS" id="PR00347">
    <property type="entry name" value="THAUMATIN"/>
</dbReference>
<dbReference type="EMBL" id="WIXP02000006">
    <property type="protein sequence ID" value="KAF6209721.1"/>
    <property type="molecule type" value="Genomic_DNA"/>
</dbReference>
<dbReference type="PROSITE" id="PS51367">
    <property type="entry name" value="THAUMATIN_2"/>
    <property type="match status" value="1"/>
</dbReference>
<comment type="caution">
    <text evidence="3">The sequence shown here is derived from an EMBL/GenBank/DDBJ whole genome shotgun (WGS) entry which is preliminary data.</text>
</comment>
<evidence type="ECO:0000313" key="4">
    <source>
        <dbReference type="Proteomes" id="UP000466442"/>
    </source>
</evidence>
<protein>
    <recommendedName>
        <fullName evidence="5">Thaumatin-like protein</fullName>
    </recommendedName>
</protein>
<evidence type="ECO:0000256" key="1">
    <source>
        <dbReference type="PIRSR" id="PIRSR002703-1"/>
    </source>
</evidence>
<feature type="signal peptide" evidence="2">
    <location>
        <begin position="1"/>
        <end position="15"/>
    </location>
</feature>
<organism evidence="3 4">
    <name type="scientific">Apolygus lucorum</name>
    <name type="common">Small green plant bug</name>
    <name type="synonym">Lygocoris lucorum</name>
    <dbReference type="NCBI Taxonomy" id="248454"/>
    <lineage>
        <taxon>Eukaryota</taxon>
        <taxon>Metazoa</taxon>
        <taxon>Ecdysozoa</taxon>
        <taxon>Arthropoda</taxon>
        <taxon>Hexapoda</taxon>
        <taxon>Insecta</taxon>
        <taxon>Pterygota</taxon>
        <taxon>Neoptera</taxon>
        <taxon>Paraneoptera</taxon>
        <taxon>Hemiptera</taxon>
        <taxon>Heteroptera</taxon>
        <taxon>Panheteroptera</taxon>
        <taxon>Cimicomorpha</taxon>
        <taxon>Miridae</taxon>
        <taxon>Mirini</taxon>
        <taxon>Apolygus</taxon>
    </lineage>
</organism>
<keyword evidence="2" id="KW-0732">Signal</keyword>
<keyword evidence="4" id="KW-1185">Reference proteome</keyword>
<accession>A0A8S9XN52</accession>
<sequence>MKALTILGLVAVATSNQIKFYNNCRYKVWPGILGNSGKEHPEGGGFALDARQTKIVTVANDWAGKIWPRTHCDSSGHCQTGDCGNKIQCNGSVGAQPISTLEFTLAGGLGLDFYDINLVEGFNVPVKIEPTDGFHKRNGDRRSCTPVGCRSDLNSNPFLSNFRYRSLCLNTICPKQLAVKFGRSTIGCMSACNKFKTDLYCCRGNHSNPSTCNSSKWPINYPGIFERACPTAYSYPFHDRQNTYSCRGDPIVNYRIIFCP</sequence>
<feature type="disulfide bond" evidence="1">
    <location>
        <begin position="83"/>
        <end position="89"/>
    </location>
</feature>
<feature type="disulfide bond" evidence="1">
    <location>
        <begin position="192"/>
        <end position="201"/>
    </location>
</feature>
<feature type="disulfide bond" evidence="1">
    <location>
        <begin position="72"/>
        <end position="78"/>
    </location>
</feature>
<dbReference type="SUPFAM" id="SSF49870">
    <property type="entry name" value="Osmotin, thaumatin-like protein"/>
    <property type="match status" value="1"/>
</dbReference>
<reference evidence="3" key="1">
    <citation type="journal article" date="2021" name="Mol. Ecol. Resour.">
        <title>Apolygus lucorum genome provides insights into omnivorousness and mesophyll feeding.</title>
        <authorList>
            <person name="Liu Y."/>
            <person name="Liu H."/>
            <person name="Wang H."/>
            <person name="Huang T."/>
            <person name="Liu B."/>
            <person name="Yang B."/>
            <person name="Yin L."/>
            <person name="Li B."/>
            <person name="Zhang Y."/>
            <person name="Zhang S."/>
            <person name="Jiang F."/>
            <person name="Zhang X."/>
            <person name="Ren Y."/>
            <person name="Wang B."/>
            <person name="Wang S."/>
            <person name="Lu Y."/>
            <person name="Wu K."/>
            <person name="Fan W."/>
            <person name="Wang G."/>
        </authorList>
    </citation>
    <scope>NUCLEOTIDE SEQUENCE</scope>
    <source>
        <strain evidence="3">12Hb</strain>
    </source>
</reference>
<feature type="disulfide bond" evidence="1">
    <location>
        <begin position="202"/>
        <end position="212"/>
    </location>
</feature>